<dbReference type="PANTHER" id="PTHR30483:SF38">
    <property type="entry name" value="BLR7848 PROTEIN"/>
    <property type="match status" value="1"/>
</dbReference>
<proteinExistence type="inferred from homology"/>
<dbReference type="InterPro" id="IPR051010">
    <property type="entry name" value="BCAA_transport"/>
</dbReference>
<keyword evidence="3" id="KW-0813">Transport</keyword>
<dbReference type="Pfam" id="PF13458">
    <property type="entry name" value="Peripla_BP_6"/>
    <property type="match status" value="1"/>
</dbReference>
<keyword evidence="2 4" id="KW-0732">Signal</keyword>
<dbReference type="Proteomes" id="UP001241603">
    <property type="component" value="Unassembled WGS sequence"/>
</dbReference>
<name>A0ABU0H739_9HYPH</name>
<accession>A0ABU0H739</accession>
<evidence type="ECO:0000259" key="5">
    <source>
        <dbReference type="Pfam" id="PF13458"/>
    </source>
</evidence>
<keyword evidence="3" id="KW-0029">Amino-acid transport</keyword>
<reference evidence="6 7" key="1">
    <citation type="submission" date="2023-07" db="EMBL/GenBank/DDBJ databases">
        <title>Genomic Encyclopedia of Type Strains, Phase IV (KMG-IV): sequencing the most valuable type-strain genomes for metagenomic binning, comparative biology and taxonomic classification.</title>
        <authorList>
            <person name="Goeker M."/>
        </authorList>
    </citation>
    <scope>NUCLEOTIDE SEQUENCE [LARGE SCALE GENOMIC DNA]</scope>
    <source>
        <strain evidence="6 7">B6-8</strain>
    </source>
</reference>
<dbReference type="Gene3D" id="3.40.50.2300">
    <property type="match status" value="2"/>
</dbReference>
<evidence type="ECO:0000313" key="6">
    <source>
        <dbReference type="EMBL" id="MDQ0438124.1"/>
    </source>
</evidence>
<evidence type="ECO:0000256" key="3">
    <source>
        <dbReference type="ARBA" id="ARBA00022970"/>
    </source>
</evidence>
<dbReference type="CDD" id="cd06333">
    <property type="entry name" value="PBP1_ABC_RPA1789-like"/>
    <property type="match status" value="1"/>
</dbReference>
<dbReference type="InterPro" id="IPR028081">
    <property type="entry name" value="Leu-bd"/>
</dbReference>
<evidence type="ECO:0000313" key="7">
    <source>
        <dbReference type="Proteomes" id="UP001241603"/>
    </source>
</evidence>
<evidence type="ECO:0000256" key="2">
    <source>
        <dbReference type="ARBA" id="ARBA00022729"/>
    </source>
</evidence>
<feature type="domain" description="Leucine-binding protein" evidence="5">
    <location>
        <begin position="32"/>
        <end position="366"/>
    </location>
</feature>
<dbReference type="EMBL" id="JAUSVO010000003">
    <property type="protein sequence ID" value="MDQ0438124.1"/>
    <property type="molecule type" value="Genomic_DNA"/>
</dbReference>
<sequence>MKMINGSMRHLGTGLVALLMVGASSLAARADITVGVLAPLTGPAAALGAETKRAITLIPDTLAGEKVTVVILDDATDPTAAVRAAQRLVSENKVDVILGPGINALAAAVTPVAQESGTPMIALTPYQPPADKQKWVFRSVQNADSMVRRIVQDMTEKKVKTVGYIGFADAWGDLLAKELDKALAGTDIKLVASERFNRQDTTVTAQVLKLLAYHPEVVFVGGSGTPATLPEIELKKRGFKGQIYQSHGVTTREFIRVGGAAVEGTLIPVGPILVAEQLPDGHPSKAAGVAFNKAIEDANGPNSRSAQAGTAWDSWLLFANAVPTALKTAQPGTPEFRAAVRDALENTKGLVGVHGVYTMTPEDHTGLDDNARVLIEIVDGQWKLVK</sequence>
<gene>
    <name evidence="6" type="ORF">QO014_002516</name>
</gene>
<organism evidence="6 7">
    <name type="scientific">Kaistia dalseonensis</name>
    <dbReference type="NCBI Taxonomy" id="410840"/>
    <lineage>
        <taxon>Bacteria</taxon>
        <taxon>Pseudomonadati</taxon>
        <taxon>Pseudomonadota</taxon>
        <taxon>Alphaproteobacteria</taxon>
        <taxon>Hyphomicrobiales</taxon>
        <taxon>Kaistiaceae</taxon>
        <taxon>Kaistia</taxon>
    </lineage>
</organism>
<evidence type="ECO:0000256" key="1">
    <source>
        <dbReference type="ARBA" id="ARBA00010062"/>
    </source>
</evidence>
<dbReference type="PANTHER" id="PTHR30483">
    <property type="entry name" value="LEUCINE-SPECIFIC-BINDING PROTEIN"/>
    <property type="match status" value="1"/>
</dbReference>
<feature type="chain" id="PRO_5046352690" evidence="4">
    <location>
        <begin position="31"/>
        <end position="386"/>
    </location>
</feature>
<feature type="signal peptide" evidence="4">
    <location>
        <begin position="1"/>
        <end position="30"/>
    </location>
</feature>
<dbReference type="SUPFAM" id="SSF53822">
    <property type="entry name" value="Periplasmic binding protein-like I"/>
    <property type="match status" value="1"/>
</dbReference>
<evidence type="ECO:0000256" key="4">
    <source>
        <dbReference type="SAM" id="SignalP"/>
    </source>
</evidence>
<protein>
    <submittedName>
        <fullName evidence="6">Branched-chain amino acid transport system substrate-binding protein</fullName>
    </submittedName>
</protein>
<dbReference type="RefSeq" id="WP_266349033.1">
    <property type="nucleotide sequence ID" value="NZ_JAPKNG010000003.1"/>
</dbReference>
<keyword evidence="7" id="KW-1185">Reference proteome</keyword>
<dbReference type="InterPro" id="IPR028082">
    <property type="entry name" value="Peripla_BP_I"/>
</dbReference>
<comment type="caution">
    <text evidence="6">The sequence shown here is derived from an EMBL/GenBank/DDBJ whole genome shotgun (WGS) entry which is preliminary data.</text>
</comment>
<comment type="similarity">
    <text evidence="1">Belongs to the leucine-binding protein family.</text>
</comment>